<comment type="catalytic activity">
    <reaction evidence="10">
        <text>(2R,3R)-2,3-dihydroxy-3-methylpentanoate + NADP(+) = (S)-2-ethyl-2-hydroxy-3-oxobutanoate + NADPH + H(+)</text>
        <dbReference type="Rhea" id="RHEA:13493"/>
        <dbReference type="ChEBI" id="CHEBI:15378"/>
        <dbReference type="ChEBI" id="CHEBI:49256"/>
        <dbReference type="ChEBI" id="CHEBI:49258"/>
        <dbReference type="ChEBI" id="CHEBI:57783"/>
        <dbReference type="ChEBI" id="CHEBI:58349"/>
        <dbReference type="EC" id="1.1.1.86"/>
    </reaction>
</comment>
<dbReference type="PROSITE" id="PS51851">
    <property type="entry name" value="KARI_C"/>
    <property type="match status" value="1"/>
</dbReference>
<comment type="catalytic activity">
    <reaction evidence="10">
        <text>(2R)-2,3-dihydroxy-3-methylbutanoate + NADP(+) = (2S)-2-acetolactate + NADPH + H(+)</text>
        <dbReference type="Rhea" id="RHEA:22068"/>
        <dbReference type="ChEBI" id="CHEBI:15378"/>
        <dbReference type="ChEBI" id="CHEBI:49072"/>
        <dbReference type="ChEBI" id="CHEBI:57783"/>
        <dbReference type="ChEBI" id="CHEBI:58349"/>
        <dbReference type="ChEBI" id="CHEBI:58476"/>
        <dbReference type="EC" id="1.1.1.86"/>
    </reaction>
</comment>
<feature type="binding site" evidence="10 11">
    <location>
        <position position="192"/>
    </location>
    <ligand>
        <name>Mg(2+)</name>
        <dbReference type="ChEBI" id="CHEBI:18420"/>
        <label>2</label>
    </ligand>
</feature>
<dbReference type="Pfam" id="PF07991">
    <property type="entry name" value="KARI_N"/>
    <property type="match status" value="1"/>
</dbReference>
<evidence type="ECO:0000313" key="14">
    <source>
        <dbReference type="EMBL" id="WAL64343.1"/>
    </source>
</evidence>
<keyword evidence="5 10" id="KW-0479">Metal-binding</keyword>
<comment type="caution">
    <text evidence="10">Lacks conserved residue(s) required for the propagation of feature annotation.</text>
</comment>
<feature type="binding site" evidence="10">
    <location>
        <begin position="26"/>
        <end position="29"/>
    </location>
    <ligand>
        <name>NADP(+)</name>
        <dbReference type="ChEBI" id="CHEBI:58349"/>
    </ligand>
</feature>
<comment type="pathway">
    <text evidence="2 10">Amino-acid biosynthesis; L-isoleucine biosynthesis; L-isoleucine from 2-oxobutanoate: step 2/4.</text>
</comment>
<dbReference type="InterPro" id="IPR000506">
    <property type="entry name" value="KARI_C"/>
</dbReference>
<protein>
    <recommendedName>
        <fullName evidence="10">Ketol-acid reductoisomerase (NADP(+))</fullName>
        <shortName evidence="10">KARI</shortName>
        <ecNumber evidence="10">1.1.1.86</ecNumber>
    </recommendedName>
    <alternativeName>
        <fullName evidence="10">Acetohydroxy-acid isomeroreductase</fullName>
        <shortName evidence="10">AHIR</shortName>
    </alternativeName>
    <alternativeName>
        <fullName evidence="10">Alpha-keto-beta-hydroxylacyl reductoisomerase</fullName>
    </alternativeName>
</protein>
<feature type="binding site" evidence="10 11">
    <location>
        <position position="196"/>
    </location>
    <ligand>
        <name>Mg(2+)</name>
        <dbReference type="ChEBI" id="CHEBI:18420"/>
        <label>1</label>
    </ligand>
</feature>
<feature type="binding site" evidence="10">
    <location>
        <position position="54"/>
    </location>
    <ligand>
        <name>NADP(+)</name>
        <dbReference type="ChEBI" id="CHEBI:58349"/>
    </ligand>
</feature>
<proteinExistence type="inferred from homology"/>
<evidence type="ECO:0000256" key="2">
    <source>
        <dbReference type="ARBA" id="ARBA00004885"/>
    </source>
</evidence>
<dbReference type="SUPFAM" id="SSF51735">
    <property type="entry name" value="NAD(P)-binding Rossmann-fold domains"/>
    <property type="match status" value="1"/>
</dbReference>
<evidence type="ECO:0000256" key="4">
    <source>
        <dbReference type="ARBA" id="ARBA00022605"/>
    </source>
</evidence>
<feature type="binding site" evidence="10">
    <location>
        <position position="52"/>
    </location>
    <ligand>
        <name>NADP(+)</name>
        <dbReference type="ChEBI" id="CHEBI:58349"/>
    </ligand>
</feature>
<dbReference type="InterPro" id="IPR008927">
    <property type="entry name" value="6-PGluconate_DH-like_C_sf"/>
</dbReference>
<evidence type="ECO:0000256" key="10">
    <source>
        <dbReference type="HAMAP-Rule" id="MF_00435"/>
    </source>
</evidence>
<name>A0ABY7B0I9_9PSEU</name>
<keyword evidence="6 10" id="KW-0460">Magnesium</keyword>
<organism evidence="14 15">
    <name type="scientific">Amycolatopsis cynarae</name>
    <dbReference type="NCBI Taxonomy" id="2995223"/>
    <lineage>
        <taxon>Bacteria</taxon>
        <taxon>Bacillati</taxon>
        <taxon>Actinomycetota</taxon>
        <taxon>Actinomycetes</taxon>
        <taxon>Pseudonocardiales</taxon>
        <taxon>Pseudonocardiaceae</taxon>
        <taxon>Amycolatopsis</taxon>
    </lineage>
</organism>
<keyword evidence="4 10" id="KW-0028">Amino-acid biosynthesis</keyword>
<comment type="cofactor">
    <cofactor evidence="10">
        <name>Mg(2+)</name>
        <dbReference type="ChEBI" id="CHEBI:18420"/>
    </cofactor>
    <text evidence="10">Binds 2 magnesium ions per subunit.</text>
</comment>
<evidence type="ECO:0000256" key="6">
    <source>
        <dbReference type="ARBA" id="ARBA00022842"/>
    </source>
</evidence>
<evidence type="ECO:0000256" key="9">
    <source>
        <dbReference type="ARBA" id="ARBA00023304"/>
    </source>
</evidence>
<evidence type="ECO:0000259" key="13">
    <source>
        <dbReference type="PROSITE" id="PS51851"/>
    </source>
</evidence>
<keyword evidence="7 10" id="KW-0521">NADP</keyword>
<keyword evidence="8 10" id="KW-0560">Oxidoreductase</keyword>
<dbReference type="EC" id="1.1.1.86" evidence="10"/>
<dbReference type="Proteomes" id="UP001163203">
    <property type="component" value="Chromosome"/>
</dbReference>
<dbReference type="EMBL" id="CP113836">
    <property type="protein sequence ID" value="WAL64343.1"/>
    <property type="molecule type" value="Genomic_DNA"/>
</dbReference>
<gene>
    <name evidence="10 14" type="primary">ilvC</name>
    <name evidence="14" type="ORF">ORV05_25710</name>
</gene>
<keyword evidence="9 10" id="KW-0100">Branched-chain amino acid biosynthesis</keyword>
<feature type="binding site" evidence="10">
    <location>
        <position position="135"/>
    </location>
    <ligand>
        <name>NADP(+)</name>
        <dbReference type="ChEBI" id="CHEBI:58349"/>
    </ligand>
</feature>
<evidence type="ECO:0000256" key="5">
    <source>
        <dbReference type="ARBA" id="ARBA00022723"/>
    </source>
</evidence>
<feature type="domain" description="KARI C-terminal knotted" evidence="13">
    <location>
        <begin position="184"/>
        <end position="329"/>
    </location>
</feature>
<dbReference type="GO" id="GO:0004455">
    <property type="term" value="F:ketol-acid reductoisomerase activity"/>
    <property type="evidence" value="ECO:0007669"/>
    <property type="project" value="UniProtKB-EC"/>
</dbReference>
<feature type="active site" evidence="10">
    <location>
        <position position="109"/>
    </location>
</feature>
<evidence type="ECO:0000256" key="1">
    <source>
        <dbReference type="ARBA" id="ARBA00004864"/>
    </source>
</evidence>
<feature type="binding site" evidence="10 11">
    <location>
        <position position="253"/>
    </location>
    <ligand>
        <name>substrate</name>
    </ligand>
</feature>
<dbReference type="RefSeq" id="WP_268754574.1">
    <property type="nucleotide sequence ID" value="NZ_CP113836.1"/>
</dbReference>
<dbReference type="PIRSF" id="PIRSF000116">
    <property type="entry name" value="IlvC_gammaproteo"/>
    <property type="match status" value="1"/>
</dbReference>
<dbReference type="Gene3D" id="3.40.50.720">
    <property type="entry name" value="NAD(P)-binding Rossmann-like Domain"/>
    <property type="match status" value="1"/>
</dbReference>
<dbReference type="NCBIfam" id="NF009940">
    <property type="entry name" value="PRK13403.1"/>
    <property type="match status" value="1"/>
</dbReference>
<evidence type="ECO:0000256" key="7">
    <source>
        <dbReference type="ARBA" id="ARBA00022857"/>
    </source>
</evidence>
<comment type="function">
    <text evidence="10">Involved in the biosynthesis of branched-chain amino acids (BCAA). Catalyzes an alkyl-migration followed by a ketol-acid reduction of (S)-2-acetolactate (S2AL) to yield (R)-2,3-dihydroxy-isovalerate. In the isomerase reaction, S2AL is rearranged via a Mg-dependent methyl migration to produce 3-hydroxy-3-methyl-2-ketobutyrate (HMKB). In the reductase reaction, this 2-ketoacid undergoes a metal-dependent reduction by NADPH to yield (R)-2,3-dihydroxy-isovalerate.</text>
</comment>
<feature type="binding site" evidence="10 11">
    <location>
        <position position="192"/>
    </location>
    <ligand>
        <name>Mg(2+)</name>
        <dbReference type="ChEBI" id="CHEBI:18420"/>
        <label>1</label>
    </ligand>
</feature>
<reference evidence="14" key="1">
    <citation type="submission" date="2022-11" db="EMBL/GenBank/DDBJ databases">
        <authorList>
            <person name="Mo P."/>
        </authorList>
    </citation>
    <scope>NUCLEOTIDE SEQUENCE</scope>
    <source>
        <strain evidence="14">HUAS 11-8</strain>
    </source>
</reference>
<dbReference type="PANTHER" id="PTHR21371">
    <property type="entry name" value="KETOL-ACID REDUCTOISOMERASE, MITOCHONDRIAL"/>
    <property type="match status" value="1"/>
</dbReference>
<evidence type="ECO:0000256" key="11">
    <source>
        <dbReference type="PROSITE-ProRule" id="PRU01198"/>
    </source>
</evidence>
<evidence type="ECO:0000256" key="8">
    <source>
        <dbReference type="ARBA" id="ARBA00023002"/>
    </source>
</evidence>
<comment type="similarity">
    <text evidence="3 10 11">Belongs to the ketol-acid reductoisomerase family.</text>
</comment>
<feature type="binding site" evidence="10 11">
    <location>
        <position position="228"/>
    </location>
    <ligand>
        <name>Mg(2+)</name>
        <dbReference type="ChEBI" id="CHEBI:18420"/>
        <label>2</label>
    </ligand>
</feature>
<dbReference type="Pfam" id="PF01450">
    <property type="entry name" value="KARI_C"/>
    <property type="match status" value="1"/>
</dbReference>
<sequence length="337" mass="36611">MSVEIFYDDDADLSIIQGRKVAVIGYGSQGHAHALSLRDSGVDVRIGLPEGSKSRAKAEEEGLRVLTPAEASKEADLIMILAPDTKQRFIYTEDVEPNLSDGDAVFFGHGFNIRYGLINPPANVDIAMVAPKGPGHLVRRQFVDGKGVPCLIAVEQDASGNAQALALSYAAAIGGARAGVIKTTFKEETETDLFGEQAVLCGGASALVQTGFEVLTEAGYAPEIAYFEVLHELKLIVDLMYEGGIARMRYSISDTAEYGDLTRGPRVITPEVKENMRKILGEIQDGTFAREWVAEDEAGRPNFQKLQEAGERHPIEETGRKLRGLMSWVDRPITETA</sequence>
<dbReference type="NCBIfam" id="NF004017">
    <property type="entry name" value="PRK05479.1"/>
    <property type="match status" value="1"/>
</dbReference>
<dbReference type="NCBIfam" id="TIGR00465">
    <property type="entry name" value="ilvC"/>
    <property type="match status" value="1"/>
</dbReference>
<dbReference type="InterPro" id="IPR014359">
    <property type="entry name" value="KARI_prok"/>
</dbReference>
<feature type="domain" description="KARI N-terminal Rossmann" evidence="12">
    <location>
        <begin position="3"/>
        <end position="183"/>
    </location>
</feature>
<dbReference type="PANTHER" id="PTHR21371:SF1">
    <property type="entry name" value="KETOL-ACID REDUCTOISOMERASE, MITOCHONDRIAL"/>
    <property type="match status" value="1"/>
</dbReference>
<evidence type="ECO:0000313" key="15">
    <source>
        <dbReference type="Proteomes" id="UP001163203"/>
    </source>
</evidence>
<dbReference type="HAMAP" id="MF_00435">
    <property type="entry name" value="IlvC"/>
    <property type="match status" value="1"/>
</dbReference>
<feature type="binding site" evidence="10 11">
    <location>
        <position position="232"/>
    </location>
    <ligand>
        <name>Mg(2+)</name>
        <dbReference type="ChEBI" id="CHEBI:18420"/>
        <label>2</label>
    </ligand>
</feature>
<keyword evidence="15" id="KW-1185">Reference proteome</keyword>
<evidence type="ECO:0000256" key="3">
    <source>
        <dbReference type="ARBA" id="ARBA00010318"/>
    </source>
</evidence>
<dbReference type="SUPFAM" id="SSF48179">
    <property type="entry name" value="6-phosphogluconate dehydrogenase C-terminal domain-like"/>
    <property type="match status" value="1"/>
</dbReference>
<comment type="pathway">
    <text evidence="1 10">Amino-acid biosynthesis; L-valine biosynthesis; L-valine from pyruvate: step 2/4.</text>
</comment>
<accession>A0ABY7B0I9</accession>
<dbReference type="InterPro" id="IPR013023">
    <property type="entry name" value="KARI"/>
</dbReference>
<dbReference type="InterPro" id="IPR013116">
    <property type="entry name" value="KARI_N"/>
</dbReference>
<evidence type="ECO:0000259" key="12">
    <source>
        <dbReference type="PROSITE" id="PS51850"/>
    </source>
</evidence>
<dbReference type="InterPro" id="IPR036291">
    <property type="entry name" value="NAD(P)-bd_dom_sf"/>
</dbReference>
<dbReference type="PROSITE" id="PS51850">
    <property type="entry name" value="KARI_N"/>
    <property type="match status" value="1"/>
</dbReference>
<dbReference type="Gene3D" id="6.10.240.10">
    <property type="match status" value="1"/>
</dbReference>